<evidence type="ECO:0000313" key="1">
    <source>
        <dbReference type="EMBL" id="WDI05037.1"/>
    </source>
</evidence>
<keyword evidence="1" id="KW-0614">Plasmid</keyword>
<dbReference type="Proteomes" id="UP001221519">
    <property type="component" value="Plasmid unnamed1"/>
</dbReference>
<protein>
    <recommendedName>
        <fullName evidence="3">Helix-turn-helix domain-containing protein</fullName>
    </recommendedName>
</protein>
<proteinExistence type="predicted"/>
<organism evidence="1 2">
    <name type="scientific">Paenibacillus urinalis</name>
    <dbReference type="NCBI Taxonomy" id="521520"/>
    <lineage>
        <taxon>Bacteria</taxon>
        <taxon>Bacillati</taxon>
        <taxon>Bacillota</taxon>
        <taxon>Bacilli</taxon>
        <taxon>Bacillales</taxon>
        <taxon>Paenibacillaceae</taxon>
        <taxon>Paenibacillus</taxon>
    </lineage>
</organism>
<gene>
    <name evidence="1" type="ORF">PUW25_26065</name>
</gene>
<geneLocation type="plasmid" evidence="1 2">
    <name>unnamed1</name>
</geneLocation>
<name>A0ABY7XKG3_9BACL</name>
<keyword evidence="2" id="KW-1185">Reference proteome</keyword>
<dbReference type="EMBL" id="CP118109">
    <property type="protein sequence ID" value="WDI05037.1"/>
    <property type="molecule type" value="Genomic_DNA"/>
</dbReference>
<accession>A0ABY7XKG3</accession>
<evidence type="ECO:0000313" key="2">
    <source>
        <dbReference type="Proteomes" id="UP001221519"/>
    </source>
</evidence>
<reference evidence="1 2" key="1">
    <citation type="submission" date="2023-02" db="EMBL/GenBank/DDBJ databases">
        <title>Pathogen: clinical or host-associated sample.</title>
        <authorList>
            <person name="Hergert J."/>
            <person name="Casey R."/>
            <person name="Wagner J."/>
            <person name="Young E.L."/>
            <person name="Oakeson K.F."/>
        </authorList>
    </citation>
    <scope>NUCLEOTIDE SEQUENCE [LARGE SCALE GENOMIC DNA]</scope>
    <source>
        <strain evidence="1 2">2022CK-00829</strain>
        <plasmid evidence="1 2">unnamed1</plasmid>
    </source>
</reference>
<evidence type="ECO:0008006" key="3">
    <source>
        <dbReference type="Google" id="ProtNLM"/>
    </source>
</evidence>
<dbReference type="RefSeq" id="WP_047913161.1">
    <property type="nucleotide sequence ID" value="NZ_CP118109.1"/>
</dbReference>
<sequence>MKYVKGLDEKYYGEMIVEIDQKFQALHAKLNLYCPGLHLMPTPVTVEGVQYPYPLAAQIREIYLYMIGQREMPQDIVSMLESICSLIWENNFLNETFFTIDWLKWEKTLIGRFVRCTYIRITLDAGEPITAKQLALMTGLTPAGIVKAINTKRLHGRKIKSEWSIPAEDATTFIWKHVNTSR</sequence>